<dbReference type="GO" id="GO:0006508">
    <property type="term" value="P:proteolysis"/>
    <property type="evidence" value="ECO:0007669"/>
    <property type="project" value="UniProtKB-KW"/>
</dbReference>
<feature type="binding site" evidence="8">
    <location>
        <position position="373"/>
    </location>
    <ligand>
        <name>Mn(2+)</name>
        <dbReference type="ChEBI" id="CHEBI:29035"/>
        <label>1</label>
    </ligand>
</feature>
<dbReference type="eggNOG" id="COG0260">
    <property type="taxonomic scope" value="Bacteria"/>
</dbReference>
<keyword evidence="8" id="KW-0963">Cytoplasm</keyword>
<comment type="function">
    <text evidence="7 8">Presumably involved in the processing and regular turnover of intracellular proteins. Catalyzes the removal of unsubstituted N-terminal amino acids from various peptides.</text>
</comment>
<feature type="binding site" evidence="8">
    <location>
        <position position="294"/>
    </location>
    <ligand>
        <name>Mn(2+)</name>
        <dbReference type="ChEBI" id="CHEBI:29035"/>
        <label>1</label>
    </ligand>
</feature>
<feature type="active site" evidence="8">
    <location>
        <position position="375"/>
    </location>
</feature>
<dbReference type="GO" id="GO:0030145">
    <property type="term" value="F:manganese ion binding"/>
    <property type="evidence" value="ECO:0007669"/>
    <property type="project" value="UniProtKB-UniRule"/>
</dbReference>
<feature type="binding site" evidence="8">
    <location>
        <position position="312"/>
    </location>
    <ligand>
        <name>Mn(2+)</name>
        <dbReference type="ChEBI" id="CHEBI:29035"/>
        <label>2</label>
    </ligand>
</feature>
<dbReference type="InterPro" id="IPR023042">
    <property type="entry name" value="Peptidase_M17_leu_NH2_pept"/>
</dbReference>
<keyword evidence="6 8" id="KW-0378">Hydrolase</keyword>
<dbReference type="Gene3D" id="3.40.220.10">
    <property type="entry name" value="Leucine Aminopeptidase, subunit E, domain 1"/>
    <property type="match status" value="1"/>
</dbReference>
<feature type="binding site" evidence="8">
    <location>
        <position position="289"/>
    </location>
    <ligand>
        <name>Mn(2+)</name>
        <dbReference type="ChEBI" id="CHEBI:29035"/>
        <label>2</label>
    </ligand>
</feature>
<dbReference type="PROSITE" id="PS00631">
    <property type="entry name" value="CYTOSOL_AP"/>
    <property type="match status" value="1"/>
</dbReference>
<evidence type="ECO:0000256" key="7">
    <source>
        <dbReference type="ARBA" id="ARBA00049972"/>
    </source>
</evidence>
<keyword evidence="5 8" id="KW-0645">Protease</keyword>
<dbReference type="CDD" id="cd00433">
    <property type="entry name" value="Peptidase_M17"/>
    <property type="match status" value="1"/>
</dbReference>
<dbReference type="EC" id="3.4.11.1" evidence="8"/>
<sequence>MTSTGLPQGTMPPLELLMDASAVADADVDILVIPSFSGDNGIELSLGSAPGSPFDRETQVSIWKSLVDIGARGRAGETHLLPAVPGIAATRLLAVGLGDADALTDEGLRTAAGTASRTLDRLSPSIGDGSVAALSLLGTLGVGPATEGHGLGSYMYTGAKSQDAQAARISRLIIAPPTAPRAAESAATDFSRACVVIEAVTCARDLVNAPANILYPDSYARIISDLGSQAGLTVEVLDEHQLAEQGFGALVGVGQGSPRPPRLVRVSYRPDHPEATAIGALPHVALVGKGVTFDTGGISLKPSPNMGTMISDMGGSAAVVAAVIAASELDLSVSVTATVPLAENMPDGTAVRPGDVLRHYGGLTTEVLNTDAEGRLILGDAIARACEDRPDYLVETATLTGAQVRSLGDRTPAVMGTPGFRDRVSALSREVGEGAWPMPLPSEIASDIRSDVADLRNIPSKSWGGMAAAGHYLAAFIPEGLPWVHLDVAGPAYNTTAPYGYTPRRATGVPVRTIIAVLEDIAGEAEGASSTAAE</sequence>
<dbReference type="InterPro" id="IPR011356">
    <property type="entry name" value="Leucine_aapep/pepB"/>
</dbReference>
<comment type="similarity">
    <text evidence="3 8">Belongs to the peptidase M17 family.</text>
</comment>
<dbReference type="Proteomes" id="UP000023703">
    <property type="component" value="Chromosome"/>
</dbReference>
<keyword evidence="4 8" id="KW-0031">Aminopeptidase</keyword>
<dbReference type="InterPro" id="IPR008283">
    <property type="entry name" value="Peptidase_M17_N"/>
</dbReference>
<organism evidence="10 11">
    <name type="scientific">Corynebacterium glyciniphilum AJ 3170</name>
    <dbReference type="NCBI Taxonomy" id="1404245"/>
    <lineage>
        <taxon>Bacteria</taxon>
        <taxon>Bacillati</taxon>
        <taxon>Actinomycetota</taxon>
        <taxon>Actinomycetes</taxon>
        <taxon>Mycobacteriales</taxon>
        <taxon>Corynebacteriaceae</taxon>
        <taxon>Corynebacterium</taxon>
    </lineage>
</organism>
<dbReference type="Pfam" id="PF00883">
    <property type="entry name" value="Peptidase_M17"/>
    <property type="match status" value="1"/>
</dbReference>
<dbReference type="SUPFAM" id="SSF52949">
    <property type="entry name" value="Macro domain-like"/>
    <property type="match status" value="1"/>
</dbReference>
<evidence type="ECO:0000256" key="3">
    <source>
        <dbReference type="ARBA" id="ARBA00009528"/>
    </source>
</evidence>
<evidence type="ECO:0000313" key="11">
    <source>
        <dbReference type="Proteomes" id="UP000023703"/>
    </source>
</evidence>
<comment type="subcellular location">
    <subcellularLocation>
        <location evidence="8">Cytoplasm</location>
    </subcellularLocation>
</comment>
<dbReference type="RefSeq" id="WP_038549148.1">
    <property type="nucleotide sequence ID" value="NZ_CP006842.1"/>
</dbReference>
<feature type="binding site" evidence="8">
    <location>
        <position position="373"/>
    </location>
    <ligand>
        <name>Mn(2+)</name>
        <dbReference type="ChEBI" id="CHEBI:29035"/>
        <label>2</label>
    </ligand>
</feature>
<dbReference type="InterPro" id="IPR000819">
    <property type="entry name" value="Peptidase_M17_C"/>
</dbReference>
<evidence type="ECO:0000256" key="6">
    <source>
        <dbReference type="ARBA" id="ARBA00022801"/>
    </source>
</evidence>
<feature type="binding site" evidence="8">
    <location>
        <position position="294"/>
    </location>
    <ligand>
        <name>Mn(2+)</name>
        <dbReference type="ChEBI" id="CHEBI:29035"/>
        <label>2</label>
    </ligand>
</feature>
<dbReference type="STRING" id="1404245.CGLY_09910"/>
<evidence type="ECO:0000256" key="4">
    <source>
        <dbReference type="ARBA" id="ARBA00022438"/>
    </source>
</evidence>
<protein>
    <recommendedName>
        <fullName evidence="8">Probable cytosol aminopeptidase</fullName>
        <ecNumber evidence="8">3.4.11.1</ecNumber>
    </recommendedName>
    <alternativeName>
        <fullName evidence="8">Leucine aminopeptidase</fullName>
        <shortName evidence="8">LAP</shortName>
        <ecNumber evidence="8">3.4.11.10</ecNumber>
    </alternativeName>
    <alternativeName>
        <fullName evidence="8">Leucyl aminopeptidase</fullName>
    </alternativeName>
</protein>
<dbReference type="KEGG" id="cgy:CGLY_09910"/>
<evidence type="ECO:0000256" key="2">
    <source>
        <dbReference type="ARBA" id="ARBA00000967"/>
    </source>
</evidence>
<dbReference type="EMBL" id="CP006842">
    <property type="protein sequence ID" value="AHW64427.1"/>
    <property type="molecule type" value="Genomic_DNA"/>
</dbReference>
<dbReference type="GO" id="GO:0070006">
    <property type="term" value="F:metalloaminopeptidase activity"/>
    <property type="evidence" value="ECO:0007669"/>
    <property type="project" value="InterPro"/>
</dbReference>
<dbReference type="GO" id="GO:0005737">
    <property type="term" value="C:cytoplasm"/>
    <property type="evidence" value="ECO:0007669"/>
    <property type="project" value="UniProtKB-SubCell"/>
</dbReference>
<evidence type="ECO:0000256" key="1">
    <source>
        <dbReference type="ARBA" id="ARBA00000135"/>
    </source>
</evidence>
<dbReference type="SUPFAM" id="SSF53187">
    <property type="entry name" value="Zn-dependent exopeptidases"/>
    <property type="match status" value="1"/>
</dbReference>
<evidence type="ECO:0000313" key="10">
    <source>
        <dbReference type="EMBL" id="AHW64427.1"/>
    </source>
</evidence>
<dbReference type="EC" id="3.4.11.10" evidence="8"/>
<dbReference type="PANTHER" id="PTHR11963:SF23">
    <property type="entry name" value="CYTOSOL AMINOPEPTIDASE"/>
    <property type="match status" value="1"/>
</dbReference>
<dbReference type="OrthoDB" id="9809354at2"/>
<feature type="active site" evidence="8">
    <location>
        <position position="301"/>
    </location>
</feature>
<dbReference type="Pfam" id="PF02789">
    <property type="entry name" value="Peptidase_M17_N"/>
    <property type="match status" value="1"/>
</dbReference>
<dbReference type="HOGENOM" id="CLU_013734_2_0_11"/>
<feature type="domain" description="Cytosol aminopeptidase" evidence="9">
    <location>
        <begin position="369"/>
        <end position="376"/>
    </location>
</feature>
<keyword evidence="11" id="KW-1185">Reference proteome</keyword>
<keyword evidence="8" id="KW-0464">Manganese</keyword>
<comment type="catalytic activity">
    <reaction evidence="1 8">
        <text>Release of an N-terminal amino acid, Xaa-|-Yaa-, in which Xaa is preferably Leu, but may be other amino acids including Pro although not Arg or Lys, and Yaa may be Pro. Amino acid amides and methyl esters are also readily hydrolyzed, but rates on arylamides are exceedingly low.</text>
        <dbReference type="EC" id="3.4.11.1"/>
    </reaction>
</comment>
<dbReference type="HAMAP" id="MF_00181">
    <property type="entry name" value="Cytosol_peptidase_M17"/>
    <property type="match status" value="1"/>
</dbReference>
<comment type="catalytic activity">
    <reaction evidence="2 8">
        <text>Release of an N-terminal amino acid, preferentially leucine, but not glutamic or aspartic acids.</text>
        <dbReference type="EC" id="3.4.11.10"/>
    </reaction>
</comment>
<dbReference type="InterPro" id="IPR043472">
    <property type="entry name" value="Macro_dom-like"/>
</dbReference>
<keyword evidence="8" id="KW-0479">Metal-binding</keyword>
<gene>
    <name evidence="10" type="primary">pepA1</name>
    <name evidence="8" type="synonym">pepA</name>
    <name evidence="10" type="ORF">CGLY_09910</name>
</gene>
<dbReference type="Gene3D" id="3.40.630.10">
    <property type="entry name" value="Zn peptidases"/>
    <property type="match status" value="1"/>
</dbReference>
<dbReference type="PANTHER" id="PTHR11963">
    <property type="entry name" value="LEUCINE AMINOPEPTIDASE-RELATED"/>
    <property type="match status" value="1"/>
</dbReference>
<dbReference type="NCBIfam" id="NF002073">
    <property type="entry name" value="PRK00913.1-2"/>
    <property type="match status" value="1"/>
</dbReference>
<evidence type="ECO:0000256" key="5">
    <source>
        <dbReference type="ARBA" id="ARBA00022670"/>
    </source>
</evidence>
<reference evidence="10 11" key="1">
    <citation type="journal article" date="2015" name="Int. J. Syst. Evol. Microbiol.">
        <title>Revisiting Corynebacterium glyciniphilum (ex Kubota et al., 1972) sp. nov., nom. rev., isolated from putrefied banana.</title>
        <authorList>
            <person name="Al-Dilaimi A."/>
            <person name="Bednarz H."/>
            <person name="Lomker A."/>
            <person name="Niehaus K."/>
            <person name="Kalinowski J."/>
            <person name="Ruckert C."/>
        </authorList>
    </citation>
    <scope>NUCLEOTIDE SEQUENCE [LARGE SCALE GENOMIC DNA]</scope>
    <source>
        <strain evidence="10">AJ 3170</strain>
    </source>
</reference>
<name>X5DUV3_9CORY</name>
<accession>X5DUV3</accession>
<proteinExistence type="inferred from homology"/>
<dbReference type="PRINTS" id="PR00481">
    <property type="entry name" value="LAMNOPPTDASE"/>
</dbReference>
<feature type="binding site" evidence="8">
    <location>
        <position position="371"/>
    </location>
    <ligand>
        <name>Mn(2+)</name>
        <dbReference type="ChEBI" id="CHEBI:29035"/>
        <label>1</label>
    </ligand>
</feature>
<evidence type="ECO:0000259" key="9">
    <source>
        <dbReference type="PROSITE" id="PS00631"/>
    </source>
</evidence>
<dbReference type="AlphaFoldDB" id="X5DUV3"/>
<comment type="cofactor">
    <cofactor evidence="8">
        <name>Mn(2+)</name>
        <dbReference type="ChEBI" id="CHEBI:29035"/>
    </cofactor>
    <text evidence="8">Binds 2 manganese ions per subunit.</text>
</comment>
<evidence type="ECO:0000256" key="8">
    <source>
        <dbReference type="HAMAP-Rule" id="MF_00181"/>
    </source>
</evidence>